<dbReference type="Pfam" id="PF02843">
    <property type="entry name" value="GARS_C"/>
    <property type="match status" value="1"/>
</dbReference>
<dbReference type="EC" id="6.3.4.13" evidence="2"/>
<dbReference type="AlphaFoldDB" id="A0A1F5K5H9"/>
<dbReference type="GO" id="GO:0006189">
    <property type="term" value="P:'de novo' IMP biosynthetic process"/>
    <property type="evidence" value="ECO:0007669"/>
    <property type="project" value="UniProtKB-UniPathway"/>
</dbReference>
<name>A0A1F5K5H9_9BACT</name>
<feature type="domain" description="ATP-grasp" evidence="11">
    <location>
        <begin position="112"/>
        <end position="316"/>
    </location>
</feature>
<evidence type="ECO:0000256" key="10">
    <source>
        <dbReference type="PROSITE-ProRule" id="PRU00409"/>
    </source>
</evidence>
<evidence type="ECO:0000256" key="6">
    <source>
        <dbReference type="ARBA" id="ARBA00022840"/>
    </source>
</evidence>
<dbReference type="InterPro" id="IPR000115">
    <property type="entry name" value="PRibGlycinamide_synth"/>
</dbReference>
<evidence type="ECO:0000256" key="4">
    <source>
        <dbReference type="ARBA" id="ARBA00022741"/>
    </source>
</evidence>
<evidence type="ECO:0000256" key="7">
    <source>
        <dbReference type="ARBA" id="ARBA00038345"/>
    </source>
</evidence>
<keyword evidence="3 12" id="KW-0436">Ligase</keyword>
<dbReference type="SUPFAM" id="SSF51246">
    <property type="entry name" value="Rudiment single hybrid motif"/>
    <property type="match status" value="1"/>
</dbReference>
<dbReference type="Gene3D" id="3.30.1490.20">
    <property type="entry name" value="ATP-grasp fold, A domain"/>
    <property type="match status" value="1"/>
</dbReference>
<dbReference type="InterPro" id="IPR020561">
    <property type="entry name" value="PRibGlycinamid_synth_ATP-grasp"/>
</dbReference>
<dbReference type="GO" id="GO:0004637">
    <property type="term" value="F:phosphoribosylamine-glycine ligase activity"/>
    <property type="evidence" value="ECO:0007669"/>
    <property type="project" value="UniProtKB-EC"/>
</dbReference>
<dbReference type="SMART" id="SM01210">
    <property type="entry name" value="GARS_C"/>
    <property type="match status" value="1"/>
</dbReference>
<dbReference type="Gene3D" id="3.40.50.20">
    <property type="match status" value="1"/>
</dbReference>
<dbReference type="InterPro" id="IPR013815">
    <property type="entry name" value="ATP_grasp_subdomain_1"/>
</dbReference>
<evidence type="ECO:0000256" key="5">
    <source>
        <dbReference type="ARBA" id="ARBA00022755"/>
    </source>
</evidence>
<accession>A0A1F5K5H9</accession>
<dbReference type="PANTHER" id="PTHR43472">
    <property type="entry name" value="PHOSPHORIBOSYLAMINE--GLYCINE LIGASE"/>
    <property type="match status" value="1"/>
</dbReference>
<dbReference type="UniPathway" id="UPA00074">
    <property type="reaction ID" value="UER00125"/>
</dbReference>
<comment type="caution">
    <text evidence="12">The sequence shown here is derived from an EMBL/GenBank/DDBJ whole genome shotgun (WGS) entry which is preliminary data.</text>
</comment>
<dbReference type="SMART" id="SM01209">
    <property type="entry name" value="GARS_A"/>
    <property type="match status" value="1"/>
</dbReference>
<evidence type="ECO:0000256" key="9">
    <source>
        <dbReference type="ARBA" id="ARBA00042864"/>
    </source>
</evidence>
<dbReference type="Gene3D" id="3.90.600.10">
    <property type="entry name" value="Phosphoribosylglycinamide synthetase, C-terminal domain"/>
    <property type="match status" value="1"/>
</dbReference>
<gene>
    <name evidence="12" type="ORF">A3E66_05090</name>
</gene>
<evidence type="ECO:0000313" key="13">
    <source>
        <dbReference type="Proteomes" id="UP000179051"/>
    </source>
</evidence>
<keyword evidence="4 10" id="KW-0547">Nucleotide-binding</keyword>
<dbReference type="GO" id="GO:0005524">
    <property type="term" value="F:ATP binding"/>
    <property type="evidence" value="ECO:0007669"/>
    <property type="project" value="UniProtKB-UniRule"/>
</dbReference>
<dbReference type="Pfam" id="PF01071">
    <property type="entry name" value="GARS_A"/>
    <property type="match status" value="1"/>
</dbReference>
<dbReference type="Gene3D" id="3.30.470.20">
    <property type="entry name" value="ATP-grasp fold, B domain"/>
    <property type="match status" value="1"/>
</dbReference>
<evidence type="ECO:0000256" key="1">
    <source>
        <dbReference type="ARBA" id="ARBA00005174"/>
    </source>
</evidence>
<dbReference type="PANTHER" id="PTHR43472:SF1">
    <property type="entry name" value="PHOSPHORIBOSYLAMINE--GLYCINE LIGASE, CHLOROPLASTIC"/>
    <property type="match status" value="1"/>
</dbReference>
<protein>
    <recommendedName>
        <fullName evidence="2">phosphoribosylamine--glycine ligase</fullName>
        <ecNumber evidence="2">6.3.4.13</ecNumber>
    </recommendedName>
    <alternativeName>
        <fullName evidence="8">Glycinamide ribonucleotide synthetase</fullName>
    </alternativeName>
    <alternativeName>
        <fullName evidence="9">Phosphoribosylglycinamide synthetase</fullName>
    </alternativeName>
</protein>
<dbReference type="InterPro" id="IPR016185">
    <property type="entry name" value="PreATP-grasp_dom_sf"/>
</dbReference>
<dbReference type="InterPro" id="IPR011761">
    <property type="entry name" value="ATP-grasp"/>
</dbReference>
<dbReference type="GO" id="GO:0046872">
    <property type="term" value="F:metal ion binding"/>
    <property type="evidence" value="ECO:0007669"/>
    <property type="project" value="InterPro"/>
</dbReference>
<evidence type="ECO:0000256" key="2">
    <source>
        <dbReference type="ARBA" id="ARBA00013255"/>
    </source>
</evidence>
<dbReference type="EMBL" id="MFDF01000006">
    <property type="protein sequence ID" value="OGE36242.1"/>
    <property type="molecule type" value="Genomic_DNA"/>
</dbReference>
<evidence type="ECO:0000256" key="8">
    <source>
        <dbReference type="ARBA" id="ARBA00042242"/>
    </source>
</evidence>
<comment type="pathway">
    <text evidence="1">Purine metabolism; IMP biosynthesis via de novo pathway; N(1)-(5-phospho-D-ribosyl)glycinamide from 5-phospho-alpha-D-ribose 1-diphosphate: step 2/2.</text>
</comment>
<evidence type="ECO:0000259" key="11">
    <source>
        <dbReference type="PROSITE" id="PS50975"/>
    </source>
</evidence>
<dbReference type="InterPro" id="IPR011054">
    <property type="entry name" value="Rudment_hybrid_motif"/>
</dbReference>
<keyword evidence="6 10" id="KW-0067">ATP-binding</keyword>
<dbReference type="InterPro" id="IPR037123">
    <property type="entry name" value="PRibGlycinamide_synth_C_sf"/>
</dbReference>
<dbReference type="PROSITE" id="PS50975">
    <property type="entry name" value="ATP_GRASP"/>
    <property type="match status" value="1"/>
</dbReference>
<dbReference type="SUPFAM" id="SSF52440">
    <property type="entry name" value="PreATP-grasp domain"/>
    <property type="match status" value="1"/>
</dbReference>
<reference evidence="12 13" key="1">
    <citation type="journal article" date="2016" name="Nat. Commun.">
        <title>Thousands of microbial genomes shed light on interconnected biogeochemical processes in an aquifer system.</title>
        <authorList>
            <person name="Anantharaman K."/>
            <person name="Brown C.T."/>
            <person name="Hug L.A."/>
            <person name="Sharon I."/>
            <person name="Castelle C.J."/>
            <person name="Probst A.J."/>
            <person name="Thomas B.C."/>
            <person name="Singh A."/>
            <person name="Wilkins M.J."/>
            <person name="Karaoz U."/>
            <person name="Brodie E.L."/>
            <person name="Williams K.H."/>
            <person name="Hubbard S.S."/>
            <person name="Banfield J.F."/>
        </authorList>
    </citation>
    <scope>NUCLEOTIDE SEQUENCE [LARGE SCALE GENOMIC DNA]</scope>
</reference>
<dbReference type="NCBIfam" id="TIGR00877">
    <property type="entry name" value="purD"/>
    <property type="match status" value="1"/>
</dbReference>
<evidence type="ECO:0000256" key="3">
    <source>
        <dbReference type="ARBA" id="ARBA00022598"/>
    </source>
</evidence>
<dbReference type="SUPFAM" id="SSF56059">
    <property type="entry name" value="Glutathione synthetase ATP-binding domain-like"/>
    <property type="match status" value="1"/>
</dbReference>
<dbReference type="Proteomes" id="UP000179051">
    <property type="component" value="Unassembled WGS sequence"/>
</dbReference>
<dbReference type="GO" id="GO:0009113">
    <property type="term" value="P:purine nucleobase biosynthetic process"/>
    <property type="evidence" value="ECO:0007669"/>
    <property type="project" value="InterPro"/>
</dbReference>
<sequence length="433" mass="48096">MVVMVVDGGGRGSALVDKYSQSKKVKKILAVPGNDLMGINTKKPVKTYPDLKTTSVSEILELCKKEKVDLVDVAQDNGVEAGLTNVLVSNGIKAIGPTREAGQIEWDKGWAREFMKKYNLPIPEFRVFSSIDEGIRFLKNSKERAWFVKASGLAEGKGALPAQNNKEAMQRIKELQKFGKASEIYLLEEWLLGEEFSAFAISDGESFKVVGFAQDYKRVNNFDDGENTGGMGCSSPPLVLSKSKIKDQISKIFNNTFEGLRKEGRLYQGILYMGGILVNEQIKIIEFNARWGDPEAEVLIPGIKNDFVSVAEAIIFKKLKRLKIELDNKSRIAVAGCSKGYPADYSEVKGKRIFGLNKIPKDLKLYSAGIKKDGKNYLAAGGRLFYVVAEGKDVIEAREKAYGAMSQIFIEGNNLHYRTDIGYRDVERLNVKS</sequence>
<comment type="similarity">
    <text evidence="7">Belongs to the GARS family.</text>
</comment>
<evidence type="ECO:0000313" key="12">
    <source>
        <dbReference type="EMBL" id="OGE36242.1"/>
    </source>
</evidence>
<dbReference type="Pfam" id="PF02844">
    <property type="entry name" value="GARS_N"/>
    <property type="match status" value="1"/>
</dbReference>
<keyword evidence="5" id="KW-0658">Purine biosynthesis</keyword>
<proteinExistence type="inferred from homology"/>
<dbReference type="InterPro" id="IPR020562">
    <property type="entry name" value="PRibGlycinamide_synth_N"/>
</dbReference>
<dbReference type="InterPro" id="IPR020560">
    <property type="entry name" value="PRibGlycinamide_synth_C-dom"/>
</dbReference>
<organism evidence="12 13">
    <name type="scientific">Candidatus Daviesbacteria bacterium RIFCSPHIGHO2_12_FULL_37_16</name>
    <dbReference type="NCBI Taxonomy" id="1797778"/>
    <lineage>
        <taxon>Bacteria</taxon>
        <taxon>Candidatus Daviesiibacteriota</taxon>
    </lineage>
</organism>